<dbReference type="InterPro" id="IPR018113">
    <property type="entry name" value="PTrfase_EIIB_Cys"/>
</dbReference>
<feature type="transmembrane region" description="Helical" evidence="12">
    <location>
        <begin position="107"/>
        <end position="133"/>
    </location>
</feature>
<evidence type="ECO:0000256" key="1">
    <source>
        <dbReference type="ARBA" id="ARBA00004651"/>
    </source>
</evidence>
<dbReference type="InterPro" id="IPR011297">
    <property type="entry name" value="PTS_IIABC_b_glu"/>
</dbReference>
<feature type="transmembrane region" description="Helical" evidence="12">
    <location>
        <begin position="176"/>
        <end position="195"/>
    </location>
</feature>
<dbReference type="AlphaFoldDB" id="A0A3E3DH29"/>
<keyword evidence="10 12" id="KW-0472">Membrane</keyword>
<comment type="caution">
    <text evidence="16">The sequence shown here is derived from an EMBL/GenBank/DDBJ whole genome shotgun (WGS) entry which is preliminary data.</text>
</comment>
<feature type="transmembrane region" description="Helical" evidence="12">
    <location>
        <begin position="201"/>
        <end position="230"/>
    </location>
</feature>
<dbReference type="InterPro" id="IPR003352">
    <property type="entry name" value="PTS_EIIC"/>
</dbReference>
<evidence type="ECO:0000256" key="8">
    <source>
        <dbReference type="ARBA" id="ARBA00022777"/>
    </source>
</evidence>
<dbReference type="InterPro" id="IPR050558">
    <property type="entry name" value="PTS_Sugar-Specific_Components"/>
</dbReference>
<feature type="active site" description="Phosphocysteine intermediate; for EIIB activity" evidence="11">
    <location>
        <position position="28"/>
    </location>
</feature>
<dbReference type="OrthoDB" id="92465at2"/>
<gene>
    <name evidence="16" type="ORF">DWX31_20920</name>
</gene>
<dbReference type="EMBL" id="QTJW01000015">
    <property type="protein sequence ID" value="RGD68597.1"/>
    <property type="molecule type" value="Genomic_DNA"/>
</dbReference>
<evidence type="ECO:0000256" key="9">
    <source>
        <dbReference type="ARBA" id="ARBA00022989"/>
    </source>
</evidence>
<keyword evidence="8" id="KW-0418">Kinase</keyword>
<dbReference type="SUPFAM" id="SSF51261">
    <property type="entry name" value="Duplicated hybrid motif"/>
    <property type="match status" value="1"/>
</dbReference>
<dbReference type="PROSITE" id="PS51103">
    <property type="entry name" value="PTS_EIIC_TYPE_1"/>
    <property type="match status" value="1"/>
</dbReference>
<evidence type="ECO:0000256" key="5">
    <source>
        <dbReference type="ARBA" id="ARBA00022679"/>
    </source>
</evidence>
<dbReference type="GO" id="GO:0005886">
    <property type="term" value="C:plasma membrane"/>
    <property type="evidence" value="ECO:0007669"/>
    <property type="project" value="UniProtKB-SubCell"/>
</dbReference>
<name>A0A3E3DH29_9FIRM</name>
<dbReference type="NCBIfam" id="TIGR00830">
    <property type="entry name" value="PTBA"/>
    <property type="match status" value="1"/>
</dbReference>
<feature type="domain" description="PTS EIIB type-1" evidence="14">
    <location>
        <begin position="6"/>
        <end position="88"/>
    </location>
</feature>
<dbReference type="InterPro" id="IPR036878">
    <property type="entry name" value="Glu_permease_IIB"/>
</dbReference>
<evidence type="ECO:0000313" key="16">
    <source>
        <dbReference type="EMBL" id="RGD68597.1"/>
    </source>
</evidence>
<feature type="transmembrane region" description="Helical" evidence="12">
    <location>
        <begin position="145"/>
        <end position="164"/>
    </location>
</feature>
<dbReference type="InterPro" id="IPR013013">
    <property type="entry name" value="PTS_EIIC_1"/>
</dbReference>
<evidence type="ECO:0000313" key="17">
    <source>
        <dbReference type="Proteomes" id="UP000261023"/>
    </source>
</evidence>
<dbReference type="GO" id="GO:0090589">
    <property type="term" value="F:protein-phosphocysteine-trehalose phosphotransferase system transporter activity"/>
    <property type="evidence" value="ECO:0007669"/>
    <property type="project" value="TreeGrafter"/>
</dbReference>
<evidence type="ECO:0000259" key="15">
    <source>
        <dbReference type="PROSITE" id="PS51103"/>
    </source>
</evidence>
<keyword evidence="9 12" id="KW-1133">Transmembrane helix</keyword>
<evidence type="ECO:0000256" key="4">
    <source>
        <dbReference type="ARBA" id="ARBA00022597"/>
    </source>
</evidence>
<proteinExistence type="predicted"/>
<comment type="subcellular location">
    <subcellularLocation>
        <location evidence="1">Cell membrane</location>
        <topology evidence="1">Multi-pass membrane protein</topology>
    </subcellularLocation>
</comment>
<dbReference type="GO" id="GO:0008982">
    <property type="term" value="F:protein-N(PI)-phosphohistidine-sugar phosphotransferase activity"/>
    <property type="evidence" value="ECO:0007669"/>
    <property type="project" value="InterPro"/>
</dbReference>
<sequence length="639" mass="68692">MSRKHEKLAAEIVKNVGGKENVNDVYHCQTRLRFKLADEGKADDRRLEETDGVAKVIRNAGVYQVVIGTHVADVFEEIEKLVVVRKDKEDAEAAGEKQNAFTKIIDFVAGVFQPVIPALSGAGMVKALLALLVVMKVISSSSQTYYLLNLFADGVFYFLPMILAFTCAQKLKCNPILAAGVAAMMLHPNWTALVAAKEAVYFFYVIPFTLANYGSSVIPIILIIFVQSFVEKRLKKWIPKAVELVFVPMLTFLIMGTLAFSVLGPIGAVLGNYLGQFFTFLSESAAWAPAVLVGSALPVMVMFGLHNGVAPLGVMQMANLGYDSIFGPGCVCSNMAQATATTVVALRTRNKKTKQIAVSGAITAYMGITEPALYGVSLPKKYPLAAAMIGGGLGGLYAGLTHTHRFATGSSGLPAVLLYLGDDTTKFFVNIIIAILISVVSTAVITLLLSFKFEKEESSDRDVIGKTEENAAENIEANTTAEDTATDTRVFQFGSPVKGWVMPLSEAEDEAFASGALGQGVVIEPEEGVVRAPFDATVAALFPTNHAIGLVSDSGAEIMVHIGIDTVQLEGRYFEAFTAQESHVKAGDVLIKFDLDAIKAAGYKTQTMVIVTNSFNYKKIEAESHKSTDGSGHLMTLMK</sequence>
<dbReference type="InterPro" id="IPR011055">
    <property type="entry name" value="Dup_hybrid_motif"/>
</dbReference>
<dbReference type="InterPro" id="IPR001996">
    <property type="entry name" value="PTS_IIB_1"/>
</dbReference>
<feature type="domain" description="PTS EIIA type-1" evidence="13">
    <location>
        <begin position="509"/>
        <end position="613"/>
    </location>
</feature>
<evidence type="ECO:0000256" key="2">
    <source>
        <dbReference type="ARBA" id="ARBA00022448"/>
    </source>
</evidence>
<dbReference type="InterPro" id="IPR001127">
    <property type="entry name" value="PTS_EIIA_1_perm"/>
</dbReference>
<keyword evidence="7 12" id="KW-0812">Transmembrane</keyword>
<feature type="transmembrane region" description="Helical" evidence="12">
    <location>
        <begin position="427"/>
        <end position="451"/>
    </location>
</feature>
<dbReference type="PROSITE" id="PS01035">
    <property type="entry name" value="PTS_EIIB_TYPE_1_CYS"/>
    <property type="match status" value="1"/>
</dbReference>
<dbReference type="Gene3D" id="3.30.1360.60">
    <property type="entry name" value="Glucose permease domain IIB"/>
    <property type="match status" value="1"/>
</dbReference>
<evidence type="ECO:0000256" key="11">
    <source>
        <dbReference type="PROSITE-ProRule" id="PRU00421"/>
    </source>
</evidence>
<dbReference type="Pfam" id="PF00358">
    <property type="entry name" value="PTS_EIIA_1"/>
    <property type="match status" value="1"/>
</dbReference>
<protein>
    <submittedName>
        <fullName evidence="16">PTS beta-glucoside transporter subunit EIIBCA</fullName>
    </submittedName>
</protein>
<evidence type="ECO:0000259" key="13">
    <source>
        <dbReference type="PROSITE" id="PS51093"/>
    </source>
</evidence>
<keyword evidence="2" id="KW-0813">Transport</keyword>
<dbReference type="GO" id="GO:0016301">
    <property type="term" value="F:kinase activity"/>
    <property type="evidence" value="ECO:0007669"/>
    <property type="project" value="UniProtKB-KW"/>
</dbReference>
<evidence type="ECO:0000256" key="7">
    <source>
        <dbReference type="ARBA" id="ARBA00022692"/>
    </source>
</evidence>
<feature type="transmembrane region" description="Helical" evidence="12">
    <location>
        <begin position="382"/>
        <end position="399"/>
    </location>
</feature>
<dbReference type="PROSITE" id="PS51098">
    <property type="entry name" value="PTS_EIIB_TYPE_1"/>
    <property type="match status" value="1"/>
</dbReference>
<keyword evidence="3" id="KW-1003">Cell membrane</keyword>
<dbReference type="Pfam" id="PF00367">
    <property type="entry name" value="PTS_EIIB"/>
    <property type="match status" value="1"/>
</dbReference>
<feature type="domain" description="PTS EIIC type-1" evidence="15">
    <location>
        <begin position="106"/>
        <end position="465"/>
    </location>
</feature>
<dbReference type="GO" id="GO:0009401">
    <property type="term" value="P:phosphoenolpyruvate-dependent sugar phosphotransferase system"/>
    <property type="evidence" value="ECO:0007669"/>
    <property type="project" value="UniProtKB-KW"/>
</dbReference>
<dbReference type="CDD" id="cd00212">
    <property type="entry name" value="PTS_IIB_glc"/>
    <property type="match status" value="1"/>
</dbReference>
<dbReference type="PANTHER" id="PTHR30175">
    <property type="entry name" value="PHOSPHOTRANSFERASE SYSTEM TRANSPORT PROTEIN"/>
    <property type="match status" value="1"/>
</dbReference>
<dbReference type="RefSeq" id="WP_025532453.1">
    <property type="nucleotide sequence ID" value="NZ_QTJW01000015.1"/>
</dbReference>
<keyword evidence="6" id="KW-0598">Phosphotransferase system</keyword>
<evidence type="ECO:0000256" key="3">
    <source>
        <dbReference type="ARBA" id="ARBA00022475"/>
    </source>
</evidence>
<keyword evidence="5" id="KW-0808">Transferase</keyword>
<dbReference type="PROSITE" id="PS00371">
    <property type="entry name" value="PTS_EIIA_TYPE_1_HIS"/>
    <property type="match status" value="1"/>
</dbReference>
<dbReference type="FunFam" id="3.30.1360.60:FF:000001">
    <property type="entry name" value="PTS system glucose-specific IIBC component PtsG"/>
    <property type="match status" value="1"/>
</dbReference>
<evidence type="ECO:0000256" key="6">
    <source>
        <dbReference type="ARBA" id="ARBA00022683"/>
    </source>
</evidence>
<organism evidence="16 17">
    <name type="scientific">Hungatella hathewayi</name>
    <dbReference type="NCBI Taxonomy" id="154046"/>
    <lineage>
        <taxon>Bacteria</taxon>
        <taxon>Bacillati</taxon>
        <taxon>Bacillota</taxon>
        <taxon>Clostridia</taxon>
        <taxon>Lachnospirales</taxon>
        <taxon>Lachnospiraceae</taxon>
        <taxon>Hungatella</taxon>
    </lineage>
</organism>
<feature type="transmembrane region" description="Helical" evidence="12">
    <location>
        <begin position="286"/>
        <end position="305"/>
    </location>
</feature>
<accession>A0A3E3DH29</accession>
<dbReference type="PROSITE" id="PS51093">
    <property type="entry name" value="PTS_EIIA_TYPE_1"/>
    <property type="match status" value="1"/>
</dbReference>
<dbReference type="GO" id="GO:0015771">
    <property type="term" value="P:trehalose transport"/>
    <property type="evidence" value="ECO:0007669"/>
    <property type="project" value="TreeGrafter"/>
</dbReference>
<dbReference type="Gene3D" id="2.70.70.10">
    <property type="entry name" value="Glucose Permease (Domain IIA)"/>
    <property type="match status" value="1"/>
</dbReference>
<dbReference type="Pfam" id="PF02378">
    <property type="entry name" value="PTS_EIIC"/>
    <property type="match status" value="1"/>
</dbReference>
<evidence type="ECO:0000256" key="10">
    <source>
        <dbReference type="ARBA" id="ARBA00023136"/>
    </source>
</evidence>
<evidence type="ECO:0000256" key="12">
    <source>
        <dbReference type="SAM" id="Phobius"/>
    </source>
</evidence>
<dbReference type="FunFam" id="2.70.70.10:FF:000001">
    <property type="entry name" value="PTS system glucose-specific IIA component"/>
    <property type="match status" value="1"/>
</dbReference>
<dbReference type="SUPFAM" id="SSF55604">
    <property type="entry name" value="Glucose permease domain IIB"/>
    <property type="match status" value="1"/>
</dbReference>
<feature type="transmembrane region" description="Helical" evidence="12">
    <location>
        <begin position="356"/>
        <end position="376"/>
    </location>
</feature>
<dbReference type="NCBIfam" id="TIGR01995">
    <property type="entry name" value="PTS-II-ABC-beta"/>
    <property type="match status" value="1"/>
</dbReference>
<keyword evidence="4" id="KW-0762">Sugar transport</keyword>
<dbReference type="PANTHER" id="PTHR30175:SF1">
    <property type="entry name" value="PTS SYSTEM ARBUTIN-, CELLOBIOSE-, AND SALICIN-SPECIFIC EIIBC COMPONENT-RELATED"/>
    <property type="match status" value="1"/>
</dbReference>
<reference evidence="16 17" key="1">
    <citation type="submission" date="2018-08" db="EMBL/GenBank/DDBJ databases">
        <title>A genome reference for cultivated species of the human gut microbiota.</title>
        <authorList>
            <person name="Zou Y."/>
            <person name="Xue W."/>
            <person name="Luo G."/>
        </authorList>
    </citation>
    <scope>NUCLEOTIDE SEQUENCE [LARGE SCALE GENOMIC DNA]</scope>
    <source>
        <strain evidence="16 17">AF19-13AC</strain>
    </source>
</reference>
<feature type="transmembrane region" description="Helical" evidence="12">
    <location>
        <begin position="242"/>
        <end position="266"/>
    </location>
</feature>
<dbReference type="Proteomes" id="UP000261023">
    <property type="component" value="Unassembled WGS sequence"/>
</dbReference>
<evidence type="ECO:0000259" key="14">
    <source>
        <dbReference type="PROSITE" id="PS51098"/>
    </source>
</evidence>